<name>A0A0K0D586_ANGCA</name>
<dbReference type="Proteomes" id="UP000035642">
    <property type="component" value="Unassembled WGS sequence"/>
</dbReference>
<keyword evidence="1" id="KW-0472">Membrane</keyword>
<evidence type="ECO:0000256" key="1">
    <source>
        <dbReference type="SAM" id="Phobius"/>
    </source>
</evidence>
<accession>A0A0K0D586</accession>
<organism evidence="2 3">
    <name type="scientific">Angiostrongylus cantonensis</name>
    <name type="common">Rat lungworm</name>
    <dbReference type="NCBI Taxonomy" id="6313"/>
    <lineage>
        <taxon>Eukaryota</taxon>
        <taxon>Metazoa</taxon>
        <taxon>Ecdysozoa</taxon>
        <taxon>Nematoda</taxon>
        <taxon>Chromadorea</taxon>
        <taxon>Rhabditida</taxon>
        <taxon>Rhabditina</taxon>
        <taxon>Rhabditomorpha</taxon>
        <taxon>Strongyloidea</taxon>
        <taxon>Metastrongylidae</taxon>
        <taxon>Angiostrongylus</taxon>
    </lineage>
</organism>
<proteinExistence type="predicted"/>
<keyword evidence="1" id="KW-0812">Transmembrane</keyword>
<feature type="transmembrane region" description="Helical" evidence="1">
    <location>
        <begin position="7"/>
        <end position="31"/>
    </location>
</feature>
<reference evidence="3" key="2">
    <citation type="submission" date="2017-02" db="UniProtKB">
        <authorList>
            <consortium name="WormBaseParasite"/>
        </authorList>
    </citation>
    <scope>IDENTIFICATION</scope>
</reference>
<reference evidence="2" key="1">
    <citation type="submission" date="2012-09" db="EMBL/GenBank/DDBJ databases">
        <authorList>
            <person name="Martin A.A."/>
        </authorList>
    </citation>
    <scope>NUCLEOTIDE SEQUENCE</scope>
</reference>
<protein>
    <submittedName>
        <fullName evidence="3">Ovule protein</fullName>
    </submittedName>
</protein>
<dbReference type="WBParaSite" id="ACAC_0000523101-mRNA-1">
    <property type="protein sequence ID" value="ACAC_0000523101-mRNA-1"/>
    <property type="gene ID" value="ACAC_0000523101"/>
</dbReference>
<dbReference type="AlphaFoldDB" id="A0A0K0D586"/>
<sequence length="133" mass="14622">MATSSETFFIALAVVMCSILFCFTVGIIVILRCCECNDFNFHDLPSIVIEVKTHTALEFSTDSCVSLDFILVSKTILHVFVDPLNPSSIFFSFTGTFILCSSYQPIPVVVVSDSFIFLHLPHTKAFEVGGPTA</sequence>
<keyword evidence="1" id="KW-1133">Transmembrane helix</keyword>
<evidence type="ECO:0000313" key="3">
    <source>
        <dbReference type="WBParaSite" id="ACAC_0000523101-mRNA-1"/>
    </source>
</evidence>
<keyword evidence="2" id="KW-1185">Reference proteome</keyword>
<evidence type="ECO:0000313" key="2">
    <source>
        <dbReference type="Proteomes" id="UP000035642"/>
    </source>
</evidence>